<dbReference type="Proteomes" id="UP000466831">
    <property type="component" value="Plasmid pJCM17324"/>
</dbReference>
<proteinExistence type="predicted"/>
<keyword evidence="2" id="KW-0614">Plasmid</keyword>
<feature type="compositionally biased region" description="Low complexity" evidence="1">
    <location>
        <begin position="370"/>
        <end position="380"/>
    </location>
</feature>
<gene>
    <name evidence="2" type="ORF">MMARJ_51400</name>
</gene>
<accession>A0ABM7JKT9</accession>
<evidence type="ECO:0000256" key="1">
    <source>
        <dbReference type="SAM" id="MobiDB-lite"/>
    </source>
</evidence>
<evidence type="ECO:0008006" key="4">
    <source>
        <dbReference type="Google" id="ProtNLM"/>
    </source>
</evidence>
<keyword evidence="3" id="KW-1185">Reference proteome</keyword>
<dbReference type="EMBL" id="AP022585">
    <property type="protein sequence ID" value="BBY14400.1"/>
    <property type="molecule type" value="Genomic_DNA"/>
</dbReference>
<feature type="compositionally biased region" description="Basic and acidic residues" evidence="1">
    <location>
        <begin position="198"/>
        <end position="209"/>
    </location>
</feature>
<feature type="region of interest" description="Disordered" evidence="1">
    <location>
        <begin position="175"/>
        <end position="214"/>
    </location>
</feature>
<organism evidence="2 3">
    <name type="scientific">Mycobacterium marseillense</name>
    <dbReference type="NCBI Taxonomy" id="701042"/>
    <lineage>
        <taxon>Bacteria</taxon>
        <taxon>Bacillati</taxon>
        <taxon>Actinomycetota</taxon>
        <taxon>Actinomycetes</taxon>
        <taxon>Mycobacteriales</taxon>
        <taxon>Mycobacteriaceae</taxon>
        <taxon>Mycobacterium</taxon>
        <taxon>Mycobacterium avium complex (MAC)</taxon>
    </lineage>
</organism>
<protein>
    <recommendedName>
        <fullName evidence="4">Helix-turn-helix domain-containing protein</fullName>
    </recommendedName>
</protein>
<evidence type="ECO:0000313" key="3">
    <source>
        <dbReference type="Proteomes" id="UP000466831"/>
    </source>
</evidence>
<name>A0ABM7JKT9_9MYCO</name>
<sequence length="389" mass="41827">MAAAGHGYRRRHAAEAVAAITLELGEAPWAGVPCWSGRLERWVTWTVPVAFDCRYDTDVRPVMPGNPISRRAVLAIAAARARYADHSTGRNSRPSNERLAADTGYSVRTVQRADTVLRLLGVATEVLRGRQRTRVERLASWRVDDRGRGWASVWALHDNPHLNWHVSSLSPHLRSGPVRDKNSPTEVVTTGTGGPAGRRQDGATRRRAPDAGGTGLARAWRADRHAPPWARRHSAPAWAALLAAPAAHGWSPRDLNTLIGDWAGVTGGRIPDSPHKPIGLLGAILVWHGRDNLDQRPAALEEAREAAQAAAHRAHVAVQRAAHVEHQRARAAGRAALDGAGHAAARAAAAEAARRSAHRRTHVAARDAARVAAAVEAARTPQPRPGPRG</sequence>
<geneLocation type="plasmid" evidence="2 3">
    <name>pJCM17324</name>
</geneLocation>
<reference evidence="2 3" key="1">
    <citation type="journal article" date="2019" name="Emerg. Microbes Infect.">
        <title>Comprehensive subspecies identification of 175 nontuberculous mycobacteria species based on 7547 genomic profiles.</title>
        <authorList>
            <person name="Matsumoto Y."/>
            <person name="Kinjo T."/>
            <person name="Motooka D."/>
            <person name="Nabeya D."/>
            <person name="Jung N."/>
            <person name="Uechi K."/>
            <person name="Horii T."/>
            <person name="Iida T."/>
            <person name="Fujita J."/>
            <person name="Nakamura S."/>
        </authorList>
    </citation>
    <scope>NUCLEOTIDE SEQUENCE [LARGE SCALE GENOMIC DNA]</scope>
    <source>
        <strain evidence="2 3">JCM 17324</strain>
        <plasmid evidence="2">pJCM17324</plasmid>
    </source>
</reference>
<evidence type="ECO:0000313" key="2">
    <source>
        <dbReference type="EMBL" id="BBY14400.1"/>
    </source>
</evidence>
<feature type="region of interest" description="Disordered" evidence="1">
    <location>
        <begin position="348"/>
        <end position="389"/>
    </location>
</feature>